<evidence type="ECO:0000256" key="1">
    <source>
        <dbReference type="SAM" id="MobiDB-lite"/>
    </source>
</evidence>
<dbReference type="Proteomes" id="UP001150062">
    <property type="component" value="Unassembled WGS sequence"/>
</dbReference>
<keyword evidence="3" id="KW-1185">Reference proteome</keyword>
<dbReference type="EMBL" id="JAOAOG010000234">
    <property type="protein sequence ID" value="KAJ6238114.1"/>
    <property type="molecule type" value="Genomic_DNA"/>
</dbReference>
<feature type="region of interest" description="Disordered" evidence="1">
    <location>
        <begin position="70"/>
        <end position="90"/>
    </location>
</feature>
<protein>
    <submittedName>
        <fullName evidence="2">Uncharacterized protein</fullName>
    </submittedName>
</protein>
<gene>
    <name evidence="2" type="ORF">M0813_03348</name>
</gene>
<sequence length="90" mass="10788">MNTKQQKNLINKNQKPTYRDLPSFQSVLFLSRTDNLETSFVYQRMPKCSKHSNLKHSFLEFKNLRQKIKKVDNKQTQSPRLSTKKLIFQK</sequence>
<proteinExistence type="predicted"/>
<name>A0ABQ8Y1G5_9EUKA</name>
<organism evidence="2 3">
    <name type="scientific">Anaeramoeba flamelloides</name>
    <dbReference type="NCBI Taxonomy" id="1746091"/>
    <lineage>
        <taxon>Eukaryota</taxon>
        <taxon>Metamonada</taxon>
        <taxon>Anaeramoebidae</taxon>
        <taxon>Anaeramoeba</taxon>
    </lineage>
</organism>
<reference evidence="2" key="1">
    <citation type="submission" date="2022-08" db="EMBL/GenBank/DDBJ databases">
        <title>Novel sulfate-reducing endosymbionts in the free-living metamonad Anaeramoeba.</title>
        <authorList>
            <person name="Jerlstrom-Hultqvist J."/>
            <person name="Cepicka I."/>
            <person name="Gallot-Lavallee L."/>
            <person name="Salas-Leiva D."/>
            <person name="Curtis B.A."/>
            <person name="Zahonova K."/>
            <person name="Pipaliya S."/>
            <person name="Dacks J."/>
            <person name="Roger A.J."/>
        </authorList>
    </citation>
    <scope>NUCLEOTIDE SEQUENCE</scope>
    <source>
        <strain evidence="2">Schooner1</strain>
    </source>
</reference>
<comment type="caution">
    <text evidence="2">The sequence shown here is derived from an EMBL/GenBank/DDBJ whole genome shotgun (WGS) entry which is preliminary data.</text>
</comment>
<evidence type="ECO:0000313" key="2">
    <source>
        <dbReference type="EMBL" id="KAJ6238114.1"/>
    </source>
</evidence>
<evidence type="ECO:0000313" key="3">
    <source>
        <dbReference type="Proteomes" id="UP001150062"/>
    </source>
</evidence>
<accession>A0ABQ8Y1G5</accession>